<dbReference type="Pfam" id="PF19909">
    <property type="entry name" value="DUF6382"/>
    <property type="match status" value="1"/>
</dbReference>
<dbReference type="Proteomes" id="UP000000814">
    <property type="component" value="Chromosome"/>
</dbReference>
<dbReference type="eggNOG" id="COG1716">
    <property type="taxonomic scope" value="Bacteria"/>
</dbReference>
<evidence type="ECO:0000313" key="3">
    <source>
        <dbReference type="EMBL" id="AAK78386.1"/>
    </source>
</evidence>
<dbReference type="PIR" id="G96949">
    <property type="entry name" value="G96949"/>
</dbReference>
<sequence>MIDYSDINLSDEIVERKVAVLNFGNSIKIDEYEVQRLNIEEPSLISMELKNTDILYDVTGKANLEEYLKKGKIASGKFCNILLKVLESLKDIDHASLKSGTIPVEAKFMYIDEKKSSIFFIYVPANSIEEFNLEKQFKALVKKLIVDVVNIEDNDNFLFDILKALRNDDFNVLKDFIINYSSDESKSQIKGKDKDININININNPEPLKEGMVEVEVKQHNNKDINATKAFKISQSNEKRVPERKNPIVARENINVNKNSIVTPISDPSDLLKPRTEFIMDVKNEVISKPNVYEKPMVDSSKGKVKEFKLKSIFWIAAIQIFVILLSVCALILLGDYNALKVLLVSILAGIDLIVTVLIILNFMKKKGKISVNVHNRNTENISDKRKNITSNTTNNIKMSKREIVSEMSYSTQLINEQFPYLLENKKGVVEKIFINKDIFKIGRLTGSVDYVSDNRAIGKMHAEIRKINSEYYLMDLDSKNGTFINDRRLESNELYKISENDILKFANSYYTFKFN</sequence>
<dbReference type="InterPro" id="IPR008984">
    <property type="entry name" value="SMAD_FHA_dom_sf"/>
</dbReference>
<dbReference type="OrthoDB" id="9816434at2"/>
<dbReference type="EMBL" id="AE001437">
    <property type="protein sequence ID" value="AAK78386.1"/>
    <property type="molecule type" value="Genomic_DNA"/>
</dbReference>
<dbReference type="PATRIC" id="fig|272562.8.peg.602"/>
<dbReference type="RefSeq" id="WP_010963728.1">
    <property type="nucleotide sequence ID" value="NC_003030.1"/>
</dbReference>
<dbReference type="InterPro" id="IPR050923">
    <property type="entry name" value="Cell_Proc_Reg/RNA_Proc"/>
</dbReference>
<keyword evidence="4" id="KW-1185">Reference proteome</keyword>
<dbReference type="InterPro" id="IPR045962">
    <property type="entry name" value="DUF6382"/>
</dbReference>
<dbReference type="SUPFAM" id="SSF49879">
    <property type="entry name" value="SMAD/FHA domain"/>
    <property type="match status" value="1"/>
</dbReference>
<dbReference type="STRING" id="272562.CA_C0406"/>
<name>Q97LZ4_CLOAB</name>
<dbReference type="Pfam" id="PF00498">
    <property type="entry name" value="FHA"/>
    <property type="match status" value="1"/>
</dbReference>
<keyword evidence="1" id="KW-0812">Transmembrane</keyword>
<dbReference type="PROSITE" id="PS50006">
    <property type="entry name" value="FHA_DOMAIN"/>
    <property type="match status" value="1"/>
</dbReference>
<dbReference type="KEGG" id="cac:CA_C0406"/>
<feature type="transmembrane region" description="Helical" evidence="1">
    <location>
        <begin position="312"/>
        <end position="334"/>
    </location>
</feature>
<dbReference type="GeneID" id="44996915"/>
<evidence type="ECO:0000313" key="4">
    <source>
        <dbReference type="Proteomes" id="UP000000814"/>
    </source>
</evidence>
<dbReference type="SMART" id="SM00240">
    <property type="entry name" value="FHA"/>
    <property type="match status" value="1"/>
</dbReference>
<dbReference type="InterPro" id="IPR000253">
    <property type="entry name" value="FHA_dom"/>
</dbReference>
<evidence type="ECO:0000259" key="2">
    <source>
        <dbReference type="PROSITE" id="PS50006"/>
    </source>
</evidence>
<proteinExistence type="predicted"/>
<feature type="transmembrane region" description="Helical" evidence="1">
    <location>
        <begin position="340"/>
        <end position="361"/>
    </location>
</feature>
<feature type="domain" description="FHA" evidence="2">
    <location>
        <begin position="440"/>
        <end position="490"/>
    </location>
</feature>
<evidence type="ECO:0000256" key="1">
    <source>
        <dbReference type="SAM" id="Phobius"/>
    </source>
</evidence>
<protein>
    <submittedName>
        <fullName evidence="3">Predicted membrane protein, containing FHA domain</fullName>
    </submittedName>
</protein>
<dbReference type="AlphaFoldDB" id="Q97LZ4"/>
<accession>Q97LZ4</accession>
<organism evidence="3 4">
    <name type="scientific">Clostridium acetobutylicum (strain ATCC 824 / DSM 792 / JCM 1419 / IAM 19013 / LMG 5710 / NBRC 13948 / NRRL B-527 / VKM B-1787 / 2291 / W)</name>
    <dbReference type="NCBI Taxonomy" id="272562"/>
    <lineage>
        <taxon>Bacteria</taxon>
        <taxon>Bacillati</taxon>
        <taxon>Bacillota</taxon>
        <taxon>Clostridia</taxon>
        <taxon>Eubacteriales</taxon>
        <taxon>Clostridiaceae</taxon>
        <taxon>Clostridium</taxon>
    </lineage>
</organism>
<keyword evidence="1" id="KW-1133">Transmembrane helix</keyword>
<dbReference type="CDD" id="cd00060">
    <property type="entry name" value="FHA"/>
    <property type="match status" value="1"/>
</dbReference>
<reference evidence="3 4" key="1">
    <citation type="journal article" date="2001" name="J. Bacteriol.">
        <title>Genome sequence and comparative analysis of the solvent-producing bacterium Clostridium acetobutylicum.</title>
        <authorList>
            <person name="Nolling J."/>
            <person name="Breton G."/>
            <person name="Omelchenko M.V."/>
            <person name="Makarova K.S."/>
            <person name="Zeng Q."/>
            <person name="Gibson R."/>
            <person name="Lee H.M."/>
            <person name="Dubois J."/>
            <person name="Qiu D."/>
            <person name="Hitti J."/>
            <person name="Wolf Y.I."/>
            <person name="Tatusov R.L."/>
            <person name="Sabathe F."/>
            <person name="Doucette-Stamm L."/>
            <person name="Soucaille P."/>
            <person name="Daly M.J."/>
            <person name="Bennett G.N."/>
            <person name="Koonin E.V."/>
            <person name="Smith D.R."/>
        </authorList>
    </citation>
    <scope>NUCLEOTIDE SEQUENCE [LARGE SCALE GENOMIC DNA]</scope>
    <source>
        <strain evidence="4">ATCC 824 / DSM 792 / JCM 1419 / LMG 5710 / VKM B-1787</strain>
    </source>
</reference>
<gene>
    <name evidence="3" type="ordered locus">CA_C0406</name>
</gene>
<keyword evidence="1" id="KW-0472">Membrane</keyword>
<dbReference type="HOGENOM" id="CLU_036067_1_0_9"/>
<dbReference type="PANTHER" id="PTHR23308">
    <property type="entry name" value="NUCLEAR INHIBITOR OF PROTEIN PHOSPHATASE-1"/>
    <property type="match status" value="1"/>
</dbReference>
<dbReference type="Gene3D" id="2.60.200.20">
    <property type="match status" value="1"/>
</dbReference>